<name>A0A1A9ZIF2_GLOPL</name>
<dbReference type="EnsemblMetazoa" id="GPAI015590-RA">
    <property type="protein sequence ID" value="GPAI015590-PA"/>
    <property type="gene ID" value="GPAI015590"/>
</dbReference>
<reference evidence="2" key="1">
    <citation type="submission" date="2014-03" db="EMBL/GenBank/DDBJ databases">
        <authorList>
            <person name="Aksoy S."/>
            <person name="Warren W."/>
            <person name="Wilson R.K."/>
        </authorList>
    </citation>
    <scope>NUCLEOTIDE SEQUENCE [LARGE SCALE GENOMIC DNA]</scope>
    <source>
        <strain evidence="2">IAEA</strain>
    </source>
</reference>
<proteinExistence type="predicted"/>
<reference evidence="1" key="2">
    <citation type="submission" date="2020-05" db="UniProtKB">
        <authorList>
            <consortium name="EnsemblMetazoa"/>
        </authorList>
    </citation>
    <scope>IDENTIFICATION</scope>
    <source>
        <strain evidence="1">IAEA</strain>
    </source>
</reference>
<keyword evidence="2" id="KW-1185">Reference proteome</keyword>
<dbReference type="AlphaFoldDB" id="A0A1A9ZIF2"/>
<accession>A0A1A9ZIF2</accession>
<sequence length="163" mass="18541">MAKKNSYMHCIKRSRSPRNLIAQYRNITQLRSSLNKYFGNYSFIRTTVQQYNSTTTCEEEDMQYSGKFISNTELLSATTLLIMKAFTHLRKFDDDGNQLLALLVPELRNLYKRLQLLLGGDDNDTNDDDDVDAEIDLILKSVDDDGMNEGFASAVVIVVVVVV</sequence>
<dbReference type="Proteomes" id="UP000092445">
    <property type="component" value="Unassembled WGS sequence"/>
</dbReference>
<dbReference type="VEuPathDB" id="VectorBase:GPAI015590"/>
<protein>
    <submittedName>
        <fullName evidence="1">Uncharacterized protein</fullName>
    </submittedName>
</protein>
<evidence type="ECO:0000313" key="1">
    <source>
        <dbReference type="EnsemblMetazoa" id="GPAI015590-PA"/>
    </source>
</evidence>
<organism evidence="1 2">
    <name type="scientific">Glossina pallidipes</name>
    <name type="common">Tsetse fly</name>
    <dbReference type="NCBI Taxonomy" id="7398"/>
    <lineage>
        <taxon>Eukaryota</taxon>
        <taxon>Metazoa</taxon>
        <taxon>Ecdysozoa</taxon>
        <taxon>Arthropoda</taxon>
        <taxon>Hexapoda</taxon>
        <taxon>Insecta</taxon>
        <taxon>Pterygota</taxon>
        <taxon>Neoptera</taxon>
        <taxon>Endopterygota</taxon>
        <taxon>Diptera</taxon>
        <taxon>Brachycera</taxon>
        <taxon>Muscomorpha</taxon>
        <taxon>Hippoboscoidea</taxon>
        <taxon>Glossinidae</taxon>
        <taxon>Glossina</taxon>
    </lineage>
</organism>
<evidence type="ECO:0000313" key="2">
    <source>
        <dbReference type="Proteomes" id="UP000092445"/>
    </source>
</evidence>